<dbReference type="Proteomes" id="UP001140560">
    <property type="component" value="Unassembled WGS sequence"/>
</dbReference>
<feature type="region of interest" description="Disordered" evidence="1">
    <location>
        <begin position="1"/>
        <end position="61"/>
    </location>
</feature>
<comment type="caution">
    <text evidence="2">The sequence shown here is derived from an EMBL/GenBank/DDBJ whole genome shotgun (WGS) entry which is preliminary data.</text>
</comment>
<dbReference type="OrthoDB" id="3681923at2759"/>
<feature type="compositionally biased region" description="Basic and acidic residues" evidence="1">
    <location>
        <begin position="1"/>
        <end position="11"/>
    </location>
</feature>
<keyword evidence="3" id="KW-1185">Reference proteome</keyword>
<sequence>MGIDLRFHGAERPSAPKPRKSISFLEKLNVKHPNLSRSKRSDDGLEHHRGHSRTPSLPDEVMIAPSETVTSRAERTLSEMAAKYYGGVEEEKATIDTRLSTTRARQDSGVSLPLQNVITPNGSAESLDFAHDAQSFRLRQQPSLDSSLVTLARVSLAGSRKSSSRGGALSEMSDEQMDEWLERPVDAEVHRYRKLSAGSPNLSMGSTEWE</sequence>
<evidence type="ECO:0000256" key="1">
    <source>
        <dbReference type="SAM" id="MobiDB-lite"/>
    </source>
</evidence>
<feature type="region of interest" description="Disordered" evidence="1">
    <location>
        <begin position="159"/>
        <end position="182"/>
    </location>
</feature>
<protein>
    <submittedName>
        <fullName evidence="2">Uncharacterized protein</fullName>
    </submittedName>
</protein>
<evidence type="ECO:0000313" key="3">
    <source>
        <dbReference type="Proteomes" id="UP001140560"/>
    </source>
</evidence>
<dbReference type="AlphaFoldDB" id="A0A9W8Y9V5"/>
<feature type="compositionally biased region" description="Low complexity" evidence="1">
    <location>
        <begin position="159"/>
        <end position="170"/>
    </location>
</feature>
<gene>
    <name evidence="2" type="ORF">N0V83_004501</name>
</gene>
<reference evidence="2" key="1">
    <citation type="submission" date="2022-10" db="EMBL/GenBank/DDBJ databases">
        <title>Tapping the CABI collections for fungal endophytes: first genome assemblies for Collariella, Neodidymelliopsis, Ascochyta clinopodiicola, Didymella pomorum, Didymosphaeria variabile, Neocosmospora piperis and Neocucurbitaria cava.</title>
        <authorList>
            <person name="Hill R."/>
        </authorList>
    </citation>
    <scope>NUCLEOTIDE SEQUENCE</scope>
    <source>
        <strain evidence="2">IMI 356814</strain>
    </source>
</reference>
<accession>A0A9W8Y9V5</accession>
<organism evidence="2 3">
    <name type="scientific">Neocucurbitaria cava</name>
    <dbReference type="NCBI Taxonomy" id="798079"/>
    <lineage>
        <taxon>Eukaryota</taxon>
        <taxon>Fungi</taxon>
        <taxon>Dikarya</taxon>
        <taxon>Ascomycota</taxon>
        <taxon>Pezizomycotina</taxon>
        <taxon>Dothideomycetes</taxon>
        <taxon>Pleosporomycetidae</taxon>
        <taxon>Pleosporales</taxon>
        <taxon>Pleosporineae</taxon>
        <taxon>Cucurbitariaceae</taxon>
        <taxon>Neocucurbitaria</taxon>
    </lineage>
</organism>
<name>A0A9W8Y9V5_9PLEO</name>
<evidence type="ECO:0000313" key="2">
    <source>
        <dbReference type="EMBL" id="KAJ4371284.1"/>
    </source>
</evidence>
<dbReference type="EMBL" id="JAPEUY010000007">
    <property type="protein sequence ID" value="KAJ4371284.1"/>
    <property type="molecule type" value="Genomic_DNA"/>
</dbReference>
<proteinExistence type="predicted"/>